<keyword evidence="5 9" id="KW-0697">Rotamase</keyword>
<reference evidence="12 13" key="1">
    <citation type="submission" date="2018-08" db="EMBL/GenBank/DDBJ databases">
        <title>Genomic Encyclopedia of Type Strains, Phase III (KMG-III): the genomes of soil and plant-associated and newly described type strains.</title>
        <authorList>
            <person name="Whitman W."/>
        </authorList>
    </citation>
    <scope>NUCLEOTIDE SEQUENCE [LARGE SCALE GENOMIC DNA]</scope>
    <source>
        <strain evidence="12 13">CECT 7375</strain>
    </source>
</reference>
<proteinExistence type="inferred from homology"/>
<dbReference type="InterPro" id="IPR001179">
    <property type="entry name" value="PPIase_FKBP_dom"/>
</dbReference>
<evidence type="ECO:0000256" key="2">
    <source>
        <dbReference type="ARBA" id="ARBA00004496"/>
    </source>
</evidence>
<keyword evidence="7 9" id="KW-0413">Isomerase</keyword>
<dbReference type="EMBL" id="QUNG01000003">
    <property type="protein sequence ID" value="REG85003.1"/>
    <property type="molecule type" value="Genomic_DNA"/>
</dbReference>
<dbReference type="PANTHER" id="PTHR47861:SF3">
    <property type="entry name" value="FKBP-TYPE PEPTIDYL-PROLYL CIS-TRANS ISOMERASE SLYD"/>
    <property type="match status" value="1"/>
</dbReference>
<name>A0A3E0DQB6_9GAMM</name>
<evidence type="ECO:0000256" key="4">
    <source>
        <dbReference type="ARBA" id="ARBA00022490"/>
    </source>
</evidence>
<dbReference type="EC" id="5.2.1.8" evidence="10"/>
<dbReference type="Proteomes" id="UP000256542">
    <property type="component" value="Unassembled WGS sequence"/>
</dbReference>
<dbReference type="RefSeq" id="WP_115896878.1">
    <property type="nucleotide sequence ID" value="NZ_QUNG01000003.1"/>
</dbReference>
<dbReference type="GO" id="GO:0003755">
    <property type="term" value="F:peptidyl-prolyl cis-trans isomerase activity"/>
    <property type="evidence" value="ECO:0007669"/>
    <property type="project" value="UniProtKB-UniRule"/>
</dbReference>
<evidence type="ECO:0000256" key="5">
    <source>
        <dbReference type="ARBA" id="ARBA00023110"/>
    </source>
</evidence>
<comment type="function">
    <text evidence="8">Also involved in hydrogenase metallocenter assembly, probably by participating in the nickel insertion step. This function in hydrogenase biosynthesis requires chaperone activity and the presence of the metal-binding domain, but not PPIase activity.</text>
</comment>
<dbReference type="AlphaFoldDB" id="A0A3E0DQB6"/>
<feature type="domain" description="PPIase FKBP-type" evidence="11">
    <location>
        <begin position="4"/>
        <end position="79"/>
    </location>
</feature>
<dbReference type="OrthoDB" id="9808891at2"/>
<keyword evidence="13" id="KW-1185">Reference proteome</keyword>
<evidence type="ECO:0000259" key="11">
    <source>
        <dbReference type="PROSITE" id="PS50059"/>
    </source>
</evidence>
<dbReference type="PANTHER" id="PTHR47861">
    <property type="entry name" value="FKBP-TYPE PEPTIDYL-PROLYL CIS-TRANS ISOMERASE SLYD"/>
    <property type="match status" value="1"/>
</dbReference>
<gene>
    <name evidence="12" type="ORF">DFP81_103202</name>
</gene>
<evidence type="ECO:0000313" key="13">
    <source>
        <dbReference type="Proteomes" id="UP000256542"/>
    </source>
</evidence>
<dbReference type="PROSITE" id="PS50059">
    <property type="entry name" value="FKBP_PPIASE"/>
    <property type="match status" value="1"/>
</dbReference>
<dbReference type="InterPro" id="IPR046357">
    <property type="entry name" value="PPIase_dom_sf"/>
</dbReference>
<dbReference type="GO" id="GO:0042026">
    <property type="term" value="P:protein refolding"/>
    <property type="evidence" value="ECO:0007669"/>
    <property type="project" value="UniProtKB-ARBA"/>
</dbReference>
<dbReference type="GO" id="GO:0005737">
    <property type="term" value="C:cytoplasm"/>
    <property type="evidence" value="ECO:0007669"/>
    <property type="project" value="UniProtKB-SubCell"/>
</dbReference>
<evidence type="ECO:0000256" key="1">
    <source>
        <dbReference type="ARBA" id="ARBA00000971"/>
    </source>
</evidence>
<evidence type="ECO:0000256" key="9">
    <source>
        <dbReference type="PROSITE-ProRule" id="PRU00277"/>
    </source>
</evidence>
<accession>A0A3E0DQB6</accession>
<evidence type="ECO:0000256" key="3">
    <source>
        <dbReference type="ARBA" id="ARBA00006577"/>
    </source>
</evidence>
<dbReference type="SUPFAM" id="SSF54534">
    <property type="entry name" value="FKBP-like"/>
    <property type="match status" value="1"/>
</dbReference>
<comment type="catalytic activity">
    <reaction evidence="1 9 10">
        <text>[protein]-peptidylproline (omega=180) = [protein]-peptidylproline (omega=0)</text>
        <dbReference type="Rhea" id="RHEA:16237"/>
        <dbReference type="Rhea" id="RHEA-COMP:10747"/>
        <dbReference type="Rhea" id="RHEA-COMP:10748"/>
        <dbReference type="ChEBI" id="CHEBI:83833"/>
        <dbReference type="ChEBI" id="CHEBI:83834"/>
        <dbReference type="EC" id="5.2.1.8"/>
    </reaction>
</comment>
<organism evidence="12 13">
    <name type="scientific">Marinomonas pollencensis</name>
    <dbReference type="NCBI Taxonomy" id="491954"/>
    <lineage>
        <taxon>Bacteria</taxon>
        <taxon>Pseudomonadati</taxon>
        <taxon>Pseudomonadota</taxon>
        <taxon>Gammaproteobacteria</taxon>
        <taxon>Oceanospirillales</taxon>
        <taxon>Oceanospirillaceae</taxon>
        <taxon>Marinomonas</taxon>
    </lineage>
</organism>
<keyword evidence="6" id="KW-0143">Chaperone</keyword>
<comment type="similarity">
    <text evidence="3 10">Belongs to the FKBP-type PPIase family.</text>
</comment>
<evidence type="ECO:0000256" key="8">
    <source>
        <dbReference type="ARBA" id="ARBA00037071"/>
    </source>
</evidence>
<evidence type="ECO:0000256" key="10">
    <source>
        <dbReference type="RuleBase" id="RU003915"/>
    </source>
</evidence>
<protein>
    <recommendedName>
        <fullName evidence="10">Peptidyl-prolyl cis-trans isomerase</fullName>
        <ecNumber evidence="10">5.2.1.8</ecNumber>
    </recommendedName>
</protein>
<evidence type="ECO:0000313" key="12">
    <source>
        <dbReference type="EMBL" id="REG85003.1"/>
    </source>
</evidence>
<keyword evidence="4" id="KW-0963">Cytoplasm</keyword>
<comment type="subcellular location">
    <subcellularLocation>
        <location evidence="2">Cytoplasm</location>
    </subcellularLocation>
</comment>
<dbReference type="Gene3D" id="3.10.50.40">
    <property type="match status" value="1"/>
</dbReference>
<evidence type="ECO:0000256" key="6">
    <source>
        <dbReference type="ARBA" id="ARBA00023186"/>
    </source>
</evidence>
<sequence>MSIADNQVVQFNYTLRHGEELIETSAGKDPISYLHGHGNVIPGLEKAMEGKEVGAEFEVTVPSSEAYGDRHEDRTQEVPVKHLQGGKRWKPGMIAMVQTDQGMRQVSIIKAGLKRAIVDLNHPLSGKDLTFNIEIVDVRDATDDEIAHGHAHGVGGHHH</sequence>
<evidence type="ECO:0000256" key="7">
    <source>
        <dbReference type="ARBA" id="ARBA00023235"/>
    </source>
</evidence>
<comment type="caution">
    <text evidence="12">The sequence shown here is derived from an EMBL/GenBank/DDBJ whole genome shotgun (WGS) entry which is preliminary data.</text>
</comment>
<dbReference type="Pfam" id="PF00254">
    <property type="entry name" value="FKBP_C"/>
    <property type="match status" value="1"/>
</dbReference>